<feature type="region of interest" description="Disordered" evidence="1">
    <location>
        <begin position="104"/>
        <end position="127"/>
    </location>
</feature>
<evidence type="ECO:0000313" key="2">
    <source>
        <dbReference type="EMBL" id="CCA75113.1"/>
    </source>
</evidence>
<evidence type="ECO:0000256" key="1">
    <source>
        <dbReference type="SAM" id="MobiDB-lite"/>
    </source>
</evidence>
<organism evidence="2 3">
    <name type="scientific">Serendipita indica (strain DSM 11827)</name>
    <name type="common">Root endophyte fungus</name>
    <name type="synonym">Piriformospora indica</name>
    <dbReference type="NCBI Taxonomy" id="1109443"/>
    <lineage>
        <taxon>Eukaryota</taxon>
        <taxon>Fungi</taxon>
        <taxon>Dikarya</taxon>
        <taxon>Basidiomycota</taxon>
        <taxon>Agaricomycotina</taxon>
        <taxon>Agaricomycetes</taxon>
        <taxon>Sebacinales</taxon>
        <taxon>Serendipitaceae</taxon>
        <taxon>Serendipita</taxon>
    </lineage>
</organism>
<dbReference type="InterPro" id="IPR052670">
    <property type="entry name" value="UPF0654_domain"/>
</dbReference>
<proteinExistence type="predicted"/>
<dbReference type="InParanoid" id="G4TUX0"/>
<protein>
    <submittedName>
        <fullName evidence="2">Uncharacterized protein</fullName>
    </submittedName>
</protein>
<dbReference type="GO" id="GO:0005737">
    <property type="term" value="C:cytoplasm"/>
    <property type="evidence" value="ECO:0007669"/>
    <property type="project" value="TreeGrafter"/>
</dbReference>
<sequence>MSSTTTPYAHLSQLDLVRLIETYRYILNDPSRPPTDKAEAQRALAALYQPAYSPTTQVEHNNRVLGGYRATLANPNVSEAAKAHARAMLEQAGADVRTLKERTAMRASGSGAGSNGSTSGSDGEGRRDAHLARQLGGYKSALKNPNVSPEAKAHARNMLAQHGITY</sequence>
<dbReference type="EMBL" id="CAFZ01000399">
    <property type="protein sequence ID" value="CCA75113.1"/>
    <property type="molecule type" value="Genomic_DNA"/>
</dbReference>
<keyword evidence="3" id="KW-1185">Reference proteome</keyword>
<dbReference type="Proteomes" id="UP000007148">
    <property type="component" value="Unassembled WGS sequence"/>
</dbReference>
<dbReference type="eggNOG" id="ENOG502S75W">
    <property type="taxonomic scope" value="Eukaryota"/>
</dbReference>
<dbReference type="InterPro" id="IPR018824">
    <property type="entry name" value="Conidiation-specific_6"/>
</dbReference>
<dbReference type="FunCoup" id="G4TUX0">
    <property type="interactions" value="269"/>
</dbReference>
<dbReference type="Pfam" id="PF10346">
    <property type="entry name" value="Con-6"/>
    <property type="match status" value="2"/>
</dbReference>
<dbReference type="AlphaFoldDB" id="G4TUX0"/>
<dbReference type="PANTHER" id="PTHR36576">
    <property type="entry name" value="UPF0654 PROTEIN C11D3.01C-RELATED"/>
    <property type="match status" value="1"/>
</dbReference>
<evidence type="ECO:0000313" key="3">
    <source>
        <dbReference type="Proteomes" id="UP000007148"/>
    </source>
</evidence>
<name>G4TUX0_SERID</name>
<dbReference type="PANTHER" id="PTHR36576:SF1">
    <property type="entry name" value="UPF0654 PROTEIN C11D3.01C-RELATED"/>
    <property type="match status" value="1"/>
</dbReference>
<dbReference type="OrthoDB" id="5419162at2759"/>
<dbReference type="HOGENOM" id="CLU_107705_0_0_1"/>
<comment type="caution">
    <text evidence="2">The sequence shown here is derived from an EMBL/GenBank/DDBJ whole genome shotgun (WGS) entry which is preliminary data.</text>
</comment>
<accession>G4TUX0</accession>
<reference evidence="2 3" key="1">
    <citation type="journal article" date="2011" name="PLoS Pathog.">
        <title>Endophytic Life Strategies Decoded by Genome and Transcriptome Analyses of the Mutualistic Root Symbiont Piriformospora indica.</title>
        <authorList>
            <person name="Zuccaro A."/>
            <person name="Lahrmann U."/>
            <person name="Guldener U."/>
            <person name="Langen G."/>
            <person name="Pfiffi S."/>
            <person name="Biedenkopf D."/>
            <person name="Wong P."/>
            <person name="Samans B."/>
            <person name="Grimm C."/>
            <person name="Basiewicz M."/>
            <person name="Murat C."/>
            <person name="Martin F."/>
            <person name="Kogel K.H."/>
        </authorList>
    </citation>
    <scope>NUCLEOTIDE SEQUENCE [LARGE SCALE GENOMIC DNA]</scope>
    <source>
        <strain evidence="2 3">DSM 11827</strain>
    </source>
</reference>
<dbReference type="OMA" id="IETYRYI"/>
<gene>
    <name evidence="2" type="ORF">PIIN_09097</name>
</gene>